<dbReference type="Pfam" id="PF00149">
    <property type="entry name" value="Metallophos"/>
    <property type="match status" value="1"/>
</dbReference>
<dbReference type="InterPro" id="IPR051918">
    <property type="entry name" value="STPP_CPPED1"/>
</dbReference>
<dbReference type="Gene3D" id="3.60.21.10">
    <property type="match status" value="1"/>
</dbReference>
<protein>
    <recommendedName>
        <fullName evidence="1">Calcineurin-like phosphoesterase domain-containing protein</fullName>
    </recommendedName>
</protein>
<reference evidence="2" key="2">
    <citation type="submission" date="2020-09" db="EMBL/GenBank/DDBJ databases">
        <authorList>
            <person name="Sun Q."/>
            <person name="Zhou Y."/>
        </authorList>
    </citation>
    <scope>NUCLEOTIDE SEQUENCE</scope>
    <source>
        <strain evidence="2">CGMCC 4.7679</strain>
    </source>
</reference>
<gene>
    <name evidence="2" type="ORF">GCM10017566_53510</name>
</gene>
<sequence length="414" mass="46660">MEDIVALTPRDESGHQFVLYSDSTSGEPGCPHEARRRRVTEVIRRLRPRPEFLAFPGDAVMDGADAGQWRHWLDVEMRWARDAGLPLYQATSNHHCYSAECEPVFRRHNPQIPPNGPEDQRGLAYYVRRGNLLYVCLHQPERSDEYESAFRFDDTAWLERVLAEHADAEYKFVAGHYPVFPVNGYSEAPQWCFKPDERERFWDALVRRGVDAYLCSHVIAFDVQVRKGIPQVTSAGAGTSPHMPEGVEYLHVTQLAVDRAGSRYQVLDVHGNVRERLEWPFPAGGAKDWPVVDAVRPPRGFDGILLLQIRTGGGWLSSPGREFWAGPSAGRLAVEVDLPGCGTQRWTGPVLDRAAVQVALHPAMGPGGVLWRWTDEDSWSSMESASARGLSGFRWPAEIERHGEVEARSRFRAL</sequence>
<dbReference type="SUPFAM" id="SSF56300">
    <property type="entry name" value="Metallo-dependent phosphatases"/>
    <property type="match status" value="1"/>
</dbReference>
<dbReference type="InterPro" id="IPR029052">
    <property type="entry name" value="Metallo-depent_PP-like"/>
</dbReference>
<keyword evidence="3" id="KW-1185">Reference proteome</keyword>
<dbReference type="AlphaFoldDB" id="A0A8H9J4D7"/>
<reference evidence="2" key="1">
    <citation type="journal article" date="2014" name="Int. J. Syst. Evol. Microbiol.">
        <title>Complete genome sequence of Corynebacterium casei LMG S-19264T (=DSM 44701T), isolated from a smear-ripened cheese.</title>
        <authorList>
            <consortium name="US DOE Joint Genome Institute (JGI-PGF)"/>
            <person name="Walter F."/>
            <person name="Albersmeier A."/>
            <person name="Kalinowski J."/>
            <person name="Ruckert C."/>
        </authorList>
    </citation>
    <scope>NUCLEOTIDE SEQUENCE</scope>
    <source>
        <strain evidence="2">CGMCC 4.7679</strain>
    </source>
</reference>
<dbReference type="RefSeq" id="WP_183176449.1">
    <property type="nucleotide sequence ID" value="NZ_BNAV01000009.1"/>
</dbReference>
<evidence type="ECO:0000259" key="1">
    <source>
        <dbReference type="Pfam" id="PF00149"/>
    </source>
</evidence>
<comment type="caution">
    <text evidence="2">The sequence shown here is derived from an EMBL/GenBank/DDBJ whole genome shotgun (WGS) entry which is preliminary data.</text>
</comment>
<evidence type="ECO:0000313" key="2">
    <source>
        <dbReference type="EMBL" id="GHF72904.1"/>
    </source>
</evidence>
<organism evidence="2 3">
    <name type="scientific">Amycolatopsis bartoniae</name>
    <dbReference type="NCBI Taxonomy" id="941986"/>
    <lineage>
        <taxon>Bacteria</taxon>
        <taxon>Bacillati</taxon>
        <taxon>Actinomycetota</taxon>
        <taxon>Actinomycetes</taxon>
        <taxon>Pseudonocardiales</taxon>
        <taxon>Pseudonocardiaceae</taxon>
        <taxon>Amycolatopsis</taxon>
    </lineage>
</organism>
<dbReference type="Proteomes" id="UP000658656">
    <property type="component" value="Unassembled WGS sequence"/>
</dbReference>
<dbReference type="EMBL" id="BNAV01000009">
    <property type="protein sequence ID" value="GHF72904.1"/>
    <property type="molecule type" value="Genomic_DNA"/>
</dbReference>
<accession>A0A8H9J4D7</accession>
<name>A0A8H9J4D7_9PSEU</name>
<dbReference type="PANTHER" id="PTHR43143">
    <property type="entry name" value="METALLOPHOSPHOESTERASE, CALCINEURIN SUPERFAMILY"/>
    <property type="match status" value="1"/>
</dbReference>
<evidence type="ECO:0000313" key="3">
    <source>
        <dbReference type="Proteomes" id="UP000658656"/>
    </source>
</evidence>
<feature type="domain" description="Calcineurin-like phosphoesterase" evidence="1">
    <location>
        <begin position="30"/>
        <end position="218"/>
    </location>
</feature>
<dbReference type="InterPro" id="IPR004843">
    <property type="entry name" value="Calcineurin-like_PHP"/>
</dbReference>
<dbReference type="PANTHER" id="PTHR43143:SF1">
    <property type="entry name" value="SERINE_THREONINE-PROTEIN PHOSPHATASE CPPED1"/>
    <property type="match status" value="1"/>
</dbReference>
<dbReference type="GO" id="GO:0016787">
    <property type="term" value="F:hydrolase activity"/>
    <property type="evidence" value="ECO:0007669"/>
    <property type="project" value="InterPro"/>
</dbReference>
<proteinExistence type="predicted"/>